<evidence type="ECO:0000313" key="5">
    <source>
        <dbReference type="Proteomes" id="UP000002279"/>
    </source>
</evidence>
<keyword evidence="2" id="KW-0812">Transmembrane</keyword>
<evidence type="ECO:0000256" key="3">
    <source>
        <dbReference type="SAM" id="SignalP"/>
    </source>
</evidence>
<dbReference type="Pfam" id="PF14946">
    <property type="entry name" value="DUF4501"/>
    <property type="match status" value="1"/>
</dbReference>
<dbReference type="InterPro" id="IPR027888">
    <property type="entry name" value="DUF4501"/>
</dbReference>
<feature type="transmembrane region" description="Helical" evidence="2">
    <location>
        <begin position="111"/>
        <end position="136"/>
    </location>
</feature>
<dbReference type="AlphaFoldDB" id="F6ZQD9"/>
<dbReference type="PANTHER" id="PTHR16247:SF0">
    <property type="entry name" value="RIKEN CDNA 9430015G10 GENE"/>
    <property type="match status" value="1"/>
</dbReference>
<dbReference type="eggNOG" id="ENOG502S0ZK">
    <property type="taxonomic scope" value="Eukaryota"/>
</dbReference>
<evidence type="ECO:0000256" key="2">
    <source>
        <dbReference type="SAM" id="Phobius"/>
    </source>
</evidence>
<reference evidence="4" key="2">
    <citation type="submission" date="2025-08" db="UniProtKB">
        <authorList>
            <consortium name="Ensembl"/>
        </authorList>
    </citation>
    <scope>IDENTIFICATION</scope>
    <source>
        <strain evidence="4">Glennie</strain>
    </source>
</reference>
<gene>
    <name evidence="4" type="primary">C1orf159</name>
</gene>
<keyword evidence="5" id="KW-1185">Reference proteome</keyword>
<name>F6ZQD9_ORNAN</name>
<evidence type="ECO:0000256" key="1">
    <source>
        <dbReference type="SAM" id="MobiDB-lite"/>
    </source>
</evidence>
<dbReference type="GeneTree" id="ENSGT00390000009794"/>
<feature type="signal peptide" evidence="3">
    <location>
        <begin position="1"/>
        <end position="23"/>
    </location>
</feature>
<feature type="chain" id="PRO_5027639622" evidence="3">
    <location>
        <begin position="24"/>
        <end position="204"/>
    </location>
</feature>
<sequence>MAVPCFILLTRLFLDVTSKSTESTVPPAECCMDMPDANFTCPATEHCSPGCYRRWGDDGSSSCVKCRNETLPTGASINGTECRNVGGKGMPISENRSAIGPMSYNLGGPQVAASLFLGTFCASSFLILTVAMFFYLKRTRKLPGFFYRRNKASALQPSEAAAMMPPPPPTSSVRKPRYVRRERSLAVNATPSTASAAETRVSNV</sequence>
<dbReference type="PANTHER" id="PTHR16247">
    <property type="entry name" value="RIKEN CDNA 9430015G10 GENE"/>
    <property type="match status" value="1"/>
</dbReference>
<dbReference type="Proteomes" id="UP000002279">
    <property type="component" value="Chromosome 5"/>
</dbReference>
<dbReference type="Bgee" id="ENSOANG00000021823">
    <property type="expression patterns" value="Expressed in testis and 7 other cell types or tissues"/>
</dbReference>
<proteinExistence type="predicted"/>
<dbReference type="OMA" id="EKQRVNN"/>
<keyword evidence="3" id="KW-0732">Signal</keyword>
<keyword evidence="2" id="KW-0472">Membrane</keyword>
<dbReference type="HOGENOM" id="CLU_169778_0_0_1"/>
<protein>
    <submittedName>
        <fullName evidence="4">Chromosome 1 open reading frame 159</fullName>
    </submittedName>
</protein>
<accession>F6ZQD9</accession>
<evidence type="ECO:0000313" key="4">
    <source>
        <dbReference type="Ensembl" id="ENSOANP00000027820.3"/>
    </source>
</evidence>
<reference evidence="4 5" key="1">
    <citation type="journal article" date="2008" name="Nature">
        <title>Genome analysis of the platypus reveals unique signatures of evolution.</title>
        <authorList>
            <person name="Warren W.C."/>
            <person name="Hillier L.W."/>
            <person name="Marshall Graves J.A."/>
            <person name="Birney E."/>
            <person name="Ponting C.P."/>
            <person name="Grutzner F."/>
            <person name="Belov K."/>
            <person name="Miller W."/>
            <person name="Clarke L."/>
            <person name="Chinwalla A.T."/>
            <person name="Yang S.P."/>
            <person name="Heger A."/>
            <person name="Locke D.P."/>
            <person name="Miethke P."/>
            <person name="Waters P.D."/>
            <person name="Veyrunes F."/>
            <person name="Fulton L."/>
            <person name="Fulton B."/>
            <person name="Graves T."/>
            <person name="Wallis J."/>
            <person name="Puente X.S."/>
            <person name="Lopez-Otin C."/>
            <person name="Ordonez G.R."/>
            <person name="Eichler E.E."/>
            <person name="Chen L."/>
            <person name="Cheng Z."/>
            <person name="Deakin J.E."/>
            <person name="Alsop A."/>
            <person name="Thompson K."/>
            <person name="Kirby P."/>
            <person name="Papenfuss A.T."/>
            <person name="Wakefield M.J."/>
            <person name="Olender T."/>
            <person name="Lancet D."/>
            <person name="Huttley G.A."/>
            <person name="Smit A.F."/>
            <person name="Pask A."/>
            <person name="Temple-Smith P."/>
            <person name="Batzer M.A."/>
            <person name="Walker J.A."/>
            <person name="Konkel M.K."/>
            <person name="Harris R.S."/>
            <person name="Whittington C.M."/>
            <person name="Wong E.S."/>
            <person name="Gemmell N.J."/>
            <person name="Buschiazzo E."/>
            <person name="Vargas Jentzsch I.M."/>
            <person name="Merkel A."/>
            <person name="Schmitz J."/>
            <person name="Zemann A."/>
            <person name="Churakov G."/>
            <person name="Kriegs J.O."/>
            <person name="Brosius J."/>
            <person name="Murchison E.P."/>
            <person name="Sachidanandam R."/>
            <person name="Smith C."/>
            <person name="Hannon G.J."/>
            <person name="Tsend-Ayush E."/>
            <person name="McMillan D."/>
            <person name="Attenborough R."/>
            <person name="Rens W."/>
            <person name="Ferguson-Smith M."/>
            <person name="Lefevre C.M."/>
            <person name="Sharp J.A."/>
            <person name="Nicholas K.R."/>
            <person name="Ray D.A."/>
            <person name="Kube M."/>
            <person name="Reinhardt R."/>
            <person name="Pringle T.H."/>
            <person name="Taylor J."/>
            <person name="Jones R.C."/>
            <person name="Nixon B."/>
            <person name="Dacheux J.L."/>
            <person name="Niwa H."/>
            <person name="Sekita Y."/>
            <person name="Huang X."/>
            <person name="Stark A."/>
            <person name="Kheradpour P."/>
            <person name="Kellis M."/>
            <person name="Flicek P."/>
            <person name="Chen Y."/>
            <person name="Webber C."/>
            <person name="Hardison R."/>
            <person name="Nelson J."/>
            <person name="Hallsworth-Pepin K."/>
            <person name="Delehaunty K."/>
            <person name="Markovic C."/>
            <person name="Minx P."/>
            <person name="Feng Y."/>
            <person name="Kremitzki C."/>
            <person name="Mitreva M."/>
            <person name="Glasscock J."/>
            <person name="Wylie T."/>
            <person name="Wohldmann P."/>
            <person name="Thiru P."/>
            <person name="Nhan M.N."/>
            <person name="Pohl C.S."/>
            <person name="Smith S.M."/>
            <person name="Hou S."/>
            <person name="Nefedov M."/>
            <person name="de Jong P.J."/>
            <person name="Renfree M.B."/>
            <person name="Mardis E.R."/>
            <person name="Wilson R.K."/>
        </authorList>
    </citation>
    <scope>NUCLEOTIDE SEQUENCE [LARGE SCALE GENOMIC DNA]</scope>
    <source>
        <strain evidence="4 5">Glennie</strain>
    </source>
</reference>
<reference evidence="4" key="3">
    <citation type="submission" date="2025-09" db="UniProtKB">
        <authorList>
            <consortium name="Ensembl"/>
        </authorList>
    </citation>
    <scope>IDENTIFICATION</scope>
    <source>
        <strain evidence="4">Glennie</strain>
    </source>
</reference>
<dbReference type="Ensembl" id="ENSOANT00000031618.3">
    <property type="protein sequence ID" value="ENSOANP00000027820.3"/>
    <property type="gene ID" value="ENSOANG00000021823.3"/>
</dbReference>
<keyword evidence="2" id="KW-1133">Transmembrane helix</keyword>
<feature type="region of interest" description="Disordered" evidence="1">
    <location>
        <begin position="157"/>
        <end position="178"/>
    </location>
</feature>
<dbReference type="InParanoid" id="F6ZQD9"/>
<organism evidence="4 5">
    <name type="scientific">Ornithorhynchus anatinus</name>
    <name type="common">Duckbill platypus</name>
    <dbReference type="NCBI Taxonomy" id="9258"/>
    <lineage>
        <taxon>Eukaryota</taxon>
        <taxon>Metazoa</taxon>
        <taxon>Chordata</taxon>
        <taxon>Craniata</taxon>
        <taxon>Vertebrata</taxon>
        <taxon>Euteleostomi</taxon>
        <taxon>Mammalia</taxon>
        <taxon>Monotremata</taxon>
        <taxon>Ornithorhynchidae</taxon>
        <taxon>Ornithorhynchus</taxon>
    </lineage>
</organism>